<dbReference type="InterPro" id="IPR039008">
    <property type="entry name" value="IF_rod_dom"/>
</dbReference>
<evidence type="ECO:0000256" key="2">
    <source>
        <dbReference type="ARBA" id="ARBA00022754"/>
    </source>
</evidence>
<keyword evidence="1" id="KW-0416">Keratin</keyword>
<dbReference type="Gene3D" id="1.20.5.170">
    <property type="match status" value="1"/>
</dbReference>
<keyword evidence="12" id="KW-1185">Reference proteome</keyword>
<keyword evidence="3 9" id="KW-0175">Coiled coil</keyword>
<evidence type="ECO:0000256" key="1">
    <source>
        <dbReference type="ARBA" id="ARBA00022744"/>
    </source>
</evidence>
<name>A0ABM1D2Y9_CERSS</name>
<evidence type="ECO:0000256" key="9">
    <source>
        <dbReference type="SAM" id="Coils"/>
    </source>
</evidence>
<dbReference type="SMART" id="SM01391">
    <property type="entry name" value="Filament"/>
    <property type="match status" value="1"/>
</dbReference>
<evidence type="ECO:0000256" key="5">
    <source>
        <dbReference type="ARBA" id="ARBA00041708"/>
    </source>
</evidence>
<keyword evidence="2 8" id="KW-0403">Intermediate filament</keyword>
<feature type="compositionally biased region" description="Low complexity" evidence="10">
    <location>
        <begin position="1"/>
        <end position="15"/>
    </location>
</feature>
<dbReference type="SUPFAM" id="SSF64593">
    <property type="entry name" value="Intermediate filament protein, coiled coil region"/>
    <property type="match status" value="2"/>
</dbReference>
<sequence length="555" mass="58349">MSVQYSSSKQYSSSRSGGGRGGGSSIKISSSRGSSGGGFCSGGFSGGSFSRGSSSGGYLVGSSGGYGGGLGGGFGGGSCGGIYGTSSFGGGYGGGSFGGGSFGGGSFGGGSFGGGSFGGGSFGGGFGGGFGGDGGLLSGNEKVTMQNLNDRLASYLDKVRALEESNYELERKIKEWYEKHGNAGQQRPCDYSKYFQIIEDLKNQIVHLTNDNANVVLQIDNARLAADDFRLKYENELALRQSVEADINGLRRVLDELTLTKADLEMQLESLTEELAYLKKNHEEAIRDLQNVSTGDVNVEMNAAPGIDLTERLNNMRNQYEQLAEQNRKDAEAWFNEKSKELTTQINSNIEQMSSHKSEITELRRTIQALEIELQSQLALKQSLEASLAETEGRYCVQLSEIQAQISSLEEQLQQIRAETECQNAEYQQLLDIKIRLENEIQTYRSLLEGEGSSGGGYGGSSGVVYSGSSGGGSSGGGGLGGSSGGGYGGGSSSGGHKSSSSGSTGESASKGQRSAETSWDTNKTRVIKTIIEEVAPDGRVVSSMVESETKRDYY</sequence>
<evidence type="ECO:0000256" key="6">
    <source>
        <dbReference type="ARBA" id="ARBA00042491"/>
    </source>
</evidence>
<dbReference type="InterPro" id="IPR002957">
    <property type="entry name" value="Keratin_I"/>
</dbReference>
<gene>
    <name evidence="13" type="primary">LOC101391674</name>
</gene>
<comment type="function">
    <text evidence="7">Plays a role in the establishment of the epidermal barrier on plantar skin. Involved in the maintenance of cell layer development and keratin filament bundles in suprabasal cells of the epithelium.</text>
</comment>
<feature type="domain" description="IF rod" evidence="11">
    <location>
        <begin position="141"/>
        <end position="455"/>
    </location>
</feature>
<evidence type="ECO:0000256" key="8">
    <source>
        <dbReference type="RuleBase" id="RU000685"/>
    </source>
</evidence>
<feature type="compositionally biased region" description="Low complexity" evidence="10">
    <location>
        <begin position="495"/>
        <end position="512"/>
    </location>
</feature>
<evidence type="ECO:0000256" key="7">
    <source>
        <dbReference type="ARBA" id="ARBA00046049"/>
    </source>
</evidence>
<feature type="compositionally biased region" description="Polar residues" evidence="10">
    <location>
        <begin position="513"/>
        <end position="522"/>
    </location>
</feature>
<dbReference type="PRINTS" id="PR01248">
    <property type="entry name" value="TYPE1KERATIN"/>
</dbReference>
<feature type="compositionally biased region" description="Gly residues" evidence="10">
    <location>
        <begin position="469"/>
        <end position="494"/>
    </location>
</feature>
<protein>
    <recommendedName>
        <fullName evidence="4">Keratin, type I cytoskeletal 10</fullName>
    </recommendedName>
    <alternativeName>
        <fullName evidence="5">Cytokeratin-10</fullName>
    </alternativeName>
    <alternativeName>
        <fullName evidence="6">Keratin-10</fullName>
    </alternativeName>
</protein>
<dbReference type="PANTHER" id="PTHR23239:SF137">
    <property type="entry name" value="KERATIN, TYPE I CYTOSKELETAL 10"/>
    <property type="match status" value="1"/>
</dbReference>
<dbReference type="Pfam" id="PF00038">
    <property type="entry name" value="Filament"/>
    <property type="match status" value="1"/>
</dbReference>
<evidence type="ECO:0000256" key="3">
    <source>
        <dbReference type="ARBA" id="ARBA00023054"/>
    </source>
</evidence>
<dbReference type="PANTHER" id="PTHR23239">
    <property type="entry name" value="INTERMEDIATE FILAMENT"/>
    <property type="match status" value="1"/>
</dbReference>
<accession>A0ABM1D2Y9</accession>
<proteinExistence type="inferred from homology"/>
<evidence type="ECO:0000313" key="13">
    <source>
        <dbReference type="RefSeq" id="XP_014646170.1"/>
    </source>
</evidence>
<dbReference type="PROSITE" id="PS00226">
    <property type="entry name" value="IF_ROD_1"/>
    <property type="match status" value="1"/>
</dbReference>
<dbReference type="InterPro" id="IPR018039">
    <property type="entry name" value="IF_conserved"/>
</dbReference>
<evidence type="ECO:0000259" key="11">
    <source>
        <dbReference type="PROSITE" id="PS51842"/>
    </source>
</evidence>
<feature type="region of interest" description="Disordered" evidence="10">
    <location>
        <begin position="469"/>
        <end position="525"/>
    </location>
</feature>
<evidence type="ECO:0000256" key="10">
    <source>
        <dbReference type="SAM" id="MobiDB-lite"/>
    </source>
</evidence>
<organism evidence="12 13">
    <name type="scientific">Ceratotherium simum simum</name>
    <name type="common">Southern white rhinoceros</name>
    <dbReference type="NCBI Taxonomy" id="73337"/>
    <lineage>
        <taxon>Eukaryota</taxon>
        <taxon>Metazoa</taxon>
        <taxon>Chordata</taxon>
        <taxon>Craniata</taxon>
        <taxon>Vertebrata</taxon>
        <taxon>Euteleostomi</taxon>
        <taxon>Mammalia</taxon>
        <taxon>Eutheria</taxon>
        <taxon>Laurasiatheria</taxon>
        <taxon>Perissodactyla</taxon>
        <taxon>Rhinocerotidae</taxon>
        <taxon>Ceratotherium</taxon>
    </lineage>
</organism>
<dbReference type="GeneID" id="101391674"/>
<reference evidence="13" key="1">
    <citation type="submission" date="2025-08" db="UniProtKB">
        <authorList>
            <consortium name="RefSeq"/>
        </authorList>
    </citation>
    <scope>IDENTIFICATION</scope>
</reference>
<evidence type="ECO:0000256" key="4">
    <source>
        <dbReference type="ARBA" id="ARBA00040327"/>
    </source>
</evidence>
<feature type="coiled-coil region" evidence="9">
    <location>
        <begin position="145"/>
        <end position="430"/>
    </location>
</feature>
<dbReference type="RefSeq" id="XP_014646170.1">
    <property type="nucleotide sequence ID" value="XM_014790684.1"/>
</dbReference>
<dbReference type="Gene3D" id="1.20.5.1160">
    <property type="entry name" value="Vasodilator-stimulated phosphoprotein"/>
    <property type="match status" value="1"/>
</dbReference>
<comment type="similarity">
    <text evidence="8">Belongs to the intermediate filament family.</text>
</comment>
<feature type="region of interest" description="Disordered" evidence="10">
    <location>
        <begin position="1"/>
        <end position="36"/>
    </location>
</feature>
<dbReference type="Proteomes" id="UP000694910">
    <property type="component" value="Unplaced"/>
</dbReference>
<dbReference type="Gene3D" id="1.20.5.500">
    <property type="entry name" value="Single helix bin"/>
    <property type="match status" value="1"/>
</dbReference>
<dbReference type="PROSITE" id="PS51842">
    <property type="entry name" value="IF_ROD_2"/>
    <property type="match status" value="1"/>
</dbReference>
<evidence type="ECO:0000313" key="12">
    <source>
        <dbReference type="Proteomes" id="UP000694910"/>
    </source>
</evidence>